<reference evidence="1 2" key="1">
    <citation type="submission" date="2015-10" db="EMBL/GenBank/DDBJ databases">
        <title>Draft genome sequence of Streptomyces corchorusii DSM 40340, type strain for the species Streptomyces corchorusii.</title>
        <authorList>
            <person name="Ruckert C."/>
            <person name="Winkler A."/>
            <person name="Kalinowski J."/>
            <person name="Kampfer P."/>
            <person name="Glaeser S."/>
        </authorList>
    </citation>
    <scope>NUCLEOTIDE SEQUENCE [LARGE SCALE GENOMIC DNA]</scope>
    <source>
        <strain evidence="1 2">DSM 40340</strain>
    </source>
</reference>
<dbReference type="AlphaFoldDB" id="A0A101QLZ4"/>
<proteinExistence type="predicted"/>
<name>A0A101QLZ4_STRCK</name>
<sequence>MAGAAVLAWGRGGEGLVLAEGVVAGRGWSWPVGSRAGEPAVLAGEVVAGRGWSWSTGAWRGAVGLWLTGEGAPGLG</sequence>
<dbReference type="Proteomes" id="UP000053398">
    <property type="component" value="Unassembled WGS sequence"/>
</dbReference>
<gene>
    <name evidence="1" type="ORF">AQJ11_01170</name>
</gene>
<dbReference type="EMBL" id="LMWP01000002">
    <property type="protein sequence ID" value="KUN32181.1"/>
    <property type="molecule type" value="Genomic_DNA"/>
</dbReference>
<protein>
    <submittedName>
        <fullName evidence="1">Uncharacterized protein</fullName>
    </submittedName>
</protein>
<evidence type="ECO:0000313" key="1">
    <source>
        <dbReference type="EMBL" id="KUN32181.1"/>
    </source>
</evidence>
<organism evidence="1 2">
    <name type="scientific">Streptomyces corchorusii</name>
    <name type="common">Streptomyces chibaensis</name>
    <dbReference type="NCBI Taxonomy" id="1903"/>
    <lineage>
        <taxon>Bacteria</taxon>
        <taxon>Bacillati</taxon>
        <taxon>Actinomycetota</taxon>
        <taxon>Actinomycetes</taxon>
        <taxon>Kitasatosporales</taxon>
        <taxon>Streptomycetaceae</taxon>
        <taxon>Streptomyces</taxon>
    </lineage>
</organism>
<accession>A0A101QLZ4</accession>
<comment type="caution">
    <text evidence="1">The sequence shown here is derived from an EMBL/GenBank/DDBJ whole genome shotgun (WGS) entry which is preliminary data.</text>
</comment>
<keyword evidence="2" id="KW-1185">Reference proteome</keyword>
<evidence type="ECO:0000313" key="2">
    <source>
        <dbReference type="Proteomes" id="UP000053398"/>
    </source>
</evidence>